<accession>A0A098E561</accession>
<dbReference type="KEGG" id="fgr:FGSG_12882"/>
<keyword evidence="4" id="KW-1185">Reference proteome</keyword>
<evidence type="ECO:0000313" key="2">
    <source>
        <dbReference type="EMBL" id="CEF88894.1"/>
    </source>
</evidence>
<evidence type="ECO:0000313" key="4">
    <source>
        <dbReference type="Proteomes" id="UP000070720"/>
    </source>
</evidence>
<dbReference type="AlphaFoldDB" id="I1S7Q7"/>
<protein>
    <submittedName>
        <fullName evidence="2">Chromosome 3, complete genome</fullName>
    </submittedName>
</protein>
<feature type="signal peptide" evidence="1">
    <location>
        <begin position="1"/>
        <end position="24"/>
    </location>
</feature>
<evidence type="ECO:0000256" key="1">
    <source>
        <dbReference type="SAM" id="SignalP"/>
    </source>
</evidence>
<dbReference type="HOGENOM" id="CLU_1981782_0_0_1"/>
<dbReference type="RefSeq" id="XP_011324808.1">
    <property type="nucleotide sequence ID" value="XM_011326506.1"/>
</dbReference>
<dbReference type="Proteomes" id="UP000070720">
    <property type="component" value="Chromosome 3"/>
</dbReference>
<keyword evidence="1" id="KW-0732">Signal</keyword>
<reference evidence="3 4" key="2">
    <citation type="journal article" date="2010" name="Nature">
        <title>Comparative genomics reveals mobile pathogenicity chromosomes in Fusarium.</title>
        <authorList>
            <person name="Ma L.J."/>
            <person name="van der Does H.C."/>
            <person name="Borkovich K.A."/>
            <person name="Coleman J.J."/>
            <person name="Daboussi M.J."/>
            <person name="Di Pietro A."/>
            <person name="Dufresne M."/>
            <person name="Freitag M."/>
            <person name="Grabherr M."/>
            <person name="Henrissat B."/>
            <person name="Houterman P.M."/>
            <person name="Kang S."/>
            <person name="Shim W.B."/>
            <person name="Woloshuk C."/>
            <person name="Xie X."/>
            <person name="Xu J.R."/>
            <person name="Antoniw J."/>
            <person name="Baker S.E."/>
            <person name="Bluhm B.H."/>
            <person name="Breakspear A."/>
            <person name="Brown D.W."/>
            <person name="Butchko R.A."/>
            <person name="Chapman S."/>
            <person name="Coulson R."/>
            <person name="Coutinho P.M."/>
            <person name="Danchin E.G."/>
            <person name="Diener A."/>
            <person name="Gale L.R."/>
            <person name="Gardiner D.M."/>
            <person name="Goff S."/>
            <person name="Hammond-Kosack K.E."/>
            <person name="Hilburn K."/>
            <person name="Hua-Van A."/>
            <person name="Jonkers W."/>
            <person name="Kazan K."/>
            <person name="Kodira C.D."/>
            <person name="Koehrsen M."/>
            <person name="Kumar L."/>
            <person name="Lee Y.H."/>
            <person name="Li L."/>
            <person name="Manners J.M."/>
            <person name="Miranda-Saavedra D."/>
            <person name="Mukherjee M."/>
            <person name="Park G."/>
            <person name="Park J."/>
            <person name="Park S.Y."/>
            <person name="Proctor R.H."/>
            <person name="Regev A."/>
            <person name="Ruiz-Roldan M.C."/>
            <person name="Sain D."/>
            <person name="Sakthikumar S."/>
            <person name="Sykes S."/>
            <person name="Schwartz D.C."/>
            <person name="Turgeon B.G."/>
            <person name="Wapinski I."/>
            <person name="Yoder O."/>
            <person name="Young S."/>
            <person name="Zeng Q."/>
            <person name="Zhou S."/>
            <person name="Galagan J."/>
            <person name="Cuomo C.A."/>
            <person name="Kistler H.C."/>
            <person name="Rep M."/>
        </authorList>
    </citation>
    <scope>GENOME REANNOTATION</scope>
    <source>
        <strain evidence="4">ATCC MYA-4620 / CBS 123657 / FGSC 9075 / NRRL 31084 / PH-1</strain>
        <strain evidence="3">PH-1 / ATCC MYA-4620 / FGSC 9075 / NRRL 31084</strain>
    </source>
</reference>
<dbReference type="InParanoid" id="I1S7Q7"/>
<reference evidence="3 4" key="1">
    <citation type="journal article" date="2007" name="Science">
        <title>The Fusarium graminearum genome reveals a link between localized polymorphism and pathogen specialization.</title>
        <authorList>
            <person name="Cuomo C.A."/>
            <person name="Gueldener U."/>
            <person name="Xu J.-R."/>
            <person name="Trail F."/>
            <person name="Turgeon B.G."/>
            <person name="Di Pietro A."/>
            <person name="Walton J.D."/>
            <person name="Ma L.-J."/>
            <person name="Baker S.E."/>
            <person name="Rep M."/>
            <person name="Adam G."/>
            <person name="Antoniw J."/>
            <person name="Baldwin T."/>
            <person name="Calvo S.E."/>
            <person name="Chang Y.-L."/>
            <person name="DeCaprio D."/>
            <person name="Gale L.R."/>
            <person name="Gnerre S."/>
            <person name="Goswami R.S."/>
            <person name="Hammond-Kosack K."/>
            <person name="Harris L.J."/>
            <person name="Hilburn K."/>
            <person name="Kennell J.C."/>
            <person name="Kroken S."/>
            <person name="Magnuson J.K."/>
            <person name="Mannhaupt G."/>
            <person name="Mauceli E.W."/>
            <person name="Mewes H.-W."/>
            <person name="Mitterbauer R."/>
            <person name="Muehlbauer G."/>
            <person name="Muensterkoetter M."/>
            <person name="Nelson D."/>
            <person name="O'Donnell K."/>
            <person name="Ouellet T."/>
            <person name="Qi W."/>
            <person name="Quesneville H."/>
            <person name="Roncero M.I.G."/>
            <person name="Seong K.-Y."/>
            <person name="Tetko I.V."/>
            <person name="Urban M."/>
            <person name="Waalwijk C."/>
            <person name="Ward T.J."/>
            <person name="Yao J."/>
            <person name="Birren B.W."/>
            <person name="Kistler H.C."/>
        </authorList>
    </citation>
    <scope>NUCLEOTIDE SEQUENCE [LARGE SCALE GENOMIC DNA]</scope>
    <source>
        <strain evidence="4">ATCC MYA-4620 / CBS 123657 / FGSC 9075 / NRRL 31084 / PH-1</strain>
        <strain evidence="3">PH-1 / ATCC MYA-4620 / FGSC 9075 / NRRL 31084</strain>
    </source>
</reference>
<feature type="chain" id="PRO_5010124815" evidence="1">
    <location>
        <begin position="25"/>
        <end position="126"/>
    </location>
</feature>
<organism evidence="2 4">
    <name type="scientific">Gibberella zeae (strain ATCC MYA-4620 / CBS 123657 / FGSC 9075 / NRRL 31084 / PH-1)</name>
    <name type="common">Wheat head blight fungus</name>
    <name type="synonym">Fusarium graminearum</name>
    <dbReference type="NCBI Taxonomy" id="229533"/>
    <lineage>
        <taxon>Eukaryota</taxon>
        <taxon>Fungi</taxon>
        <taxon>Dikarya</taxon>
        <taxon>Ascomycota</taxon>
        <taxon>Pezizomycotina</taxon>
        <taxon>Sordariomycetes</taxon>
        <taxon>Hypocreomycetidae</taxon>
        <taxon>Hypocreales</taxon>
        <taxon>Nectriaceae</taxon>
        <taxon>Fusarium</taxon>
    </lineage>
</organism>
<name>I1S7Q7_GIBZE</name>
<reference evidence="2 4" key="3">
    <citation type="journal article" date="2015" name="BMC Genomics">
        <title>The completed genome sequence of the pathogenic ascomycete fungus Fusarium graminearum.</title>
        <authorList>
            <person name="King R."/>
            <person name="Urban M."/>
            <person name="Hammond-Kosack M.C."/>
            <person name="Hassani-Pak K."/>
            <person name="Hammond-Kosack K.E."/>
        </authorList>
    </citation>
    <scope>NUCLEOTIDE SEQUENCE [LARGE SCALE GENOMIC DNA]</scope>
    <source>
        <strain evidence="4">ATCC MYA-4620 / CBS 123657 / FGSC 9075 / NRRL 31084 / PH-1</strain>
        <strain evidence="2">PH-1</strain>
    </source>
</reference>
<reference evidence="3" key="4">
    <citation type="submission" date="2017-01" db="UniProtKB">
        <authorList>
            <consortium name="EnsemblFungi"/>
        </authorList>
    </citation>
    <scope>IDENTIFICATION</scope>
    <source>
        <strain evidence="3">PH-1 / ATCC MYA-4620 / FGSC 9075 / NRRL 31084</strain>
    </source>
</reference>
<accession>I1S7Q7</accession>
<gene>
    <name evidence="2" type="ORF">FGRAMPH1_01T19667</name>
</gene>
<dbReference type="EnsemblFungi" id="CEF88894">
    <property type="protein sequence ID" value="CEF88894"/>
    <property type="gene ID" value="FGRRES_12882"/>
</dbReference>
<sequence length="126" mass="14473">MNDNSLLHWFYSMALRIILCHSLASLLVNMRPGLPNNNSRYRDHLLNVKDPSFLSTCPSFALSPLSSHHIQYIDNTHPILASVWTSSRYQLCAARERPNEKKVVMNPIKRRPGARNQELLVHKNPS</sequence>
<evidence type="ECO:0000313" key="3">
    <source>
        <dbReference type="EnsemblFungi" id="CEF88894"/>
    </source>
</evidence>
<proteinExistence type="predicted"/>
<dbReference type="EMBL" id="HG970334">
    <property type="protein sequence ID" value="CEF88894.1"/>
    <property type="molecule type" value="Genomic_DNA"/>
</dbReference>
<dbReference type="VEuPathDB" id="FungiDB:FGRAMPH1_01G19667"/>